<protein>
    <submittedName>
        <fullName evidence="2">Serine/threonine-protein kinase MARK2</fullName>
    </submittedName>
</protein>
<dbReference type="Gene3D" id="1.10.8.10">
    <property type="entry name" value="DNA helicase RuvA subunit, C-terminal domain"/>
    <property type="match status" value="1"/>
</dbReference>
<organism evidence="2 3">
    <name type="scientific">Myotis davidii</name>
    <name type="common">David's myotis</name>
    <dbReference type="NCBI Taxonomy" id="225400"/>
    <lineage>
        <taxon>Eukaryota</taxon>
        <taxon>Metazoa</taxon>
        <taxon>Chordata</taxon>
        <taxon>Craniata</taxon>
        <taxon>Vertebrata</taxon>
        <taxon>Euteleostomi</taxon>
        <taxon>Mammalia</taxon>
        <taxon>Eutheria</taxon>
        <taxon>Laurasiatheria</taxon>
        <taxon>Chiroptera</taxon>
        <taxon>Yangochiroptera</taxon>
        <taxon>Vespertilionidae</taxon>
        <taxon>Myotis</taxon>
    </lineage>
</organism>
<keyword evidence="2" id="KW-0808">Transferase</keyword>
<dbReference type="AlphaFoldDB" id="L5LY60"/>
<dbReference type="EMBL" id="KB106503">
    <property type="protein sequence ID" value="ELK31026.1"/>
    <property type="molecule type" value="Genomic_DNA"/>
</dbReference>
<dbReference type="CDD" id="cd14337">
    <property type="entry name" value="UBA_MARK_Par1"/>
    <property type="match status" value="1"/>
</dbReference>
<evidence type="ECO:0000256" key="1">
    <source>
        <dbReference type="SAM" id="MobiDB-lite"/>
    </source>
</evidence>
<dbReference type="Proteomes" id="UP000010556">
    <property type="component" value="Unassembled WGS sequence"/>
</dbReference>
<evidence type="ECO:0000313" key="2">
    <source>
        <dbReference type="EMBL" id="ELK31026.1"/>
    </source>
</evidence>
<evidence type="ECO:0000313" key="3">
    <source>
        <dbReference type="Proteomes" id="UP000010556"/>
    </source>
</evidence>
<feature type="region of interest" description="Disordered" evidence="1">
    <location>
        <begin position="168"/>
        <end position="196"/>
    </location>
</feature>
<sequence length="196" mass="21339">MEEVMEDAWLNMGQEEEPLRPYIELPQEDLDLRITTMMLDLGFKQEEIQHSVKQRTFDKVMGTYRILRVTQTKMLGRTIPEVGESFDGKTEQPSNPLDCPGSKMTIPPPNLVETISTTPPADPPEFKTATPSPILKLGPGGFPTMGNSSHRSTFIRVGAPGGAVHESGLHTGQADGGNTVSPSGTAWAGPRGLERL</sequence>
<name>L5LY60_MYODS</name>
<reference evidence="3" key="1">
    <citation type="journal article" date="2013" name="Science">
        <title>Comparative analysis of bat genomes provides insight into the evolution of flight and immunity.</title>
        <authorList>
            <person name="Zhang G."/>
            <person name="Cowled C."/>
            <person name="Shi Z."/>
            <person name="Huang Z."/>
            <person name="Bishop-Lilly K.A."/>
            <person name="Fang X."/>
            <person name="Wynne J.W."/>
            <person name="Xiong Z."/>
            <person name="Baker M.L."/>
            <person name="Zhao W."/>
            <person name="Tachedjian M."/>
            <person name="Zhu Y."/>
            <person name="Zhou P."/>
            <person name="Jiang X."/>
            <person name="Ng J."/>
            <person name="Yang L."/>
            <person name="Wu L."/>
            <person name="Xiao J."/>
            <person name="Feng Y."/>
            <person name="Chen Y."/>
            <person name="Sun X."/>
            <person name="Zhang Y."/>
            <person name="Marsh G.A."/>
            <person name="Crameri G."/>
            <person name="Broder C.C."/>
            <person name="Frey K.G."/>
            <person name="Wang L.F."/>
            <person name="Wang J."/>
        </authorList>
    </citation>
    <scope>NUCLEOTIDE SEQUENCE [LARGE SCALE GENOMIC DNA]</scope>
</reference>
<keyword evidence="2" id="KW-0418">Kinase</keyword>
<gene>
    <name evidence="2" type="ORF">MDA_GLEAN10000522</name>
</gene>
<proteinExistence type="predicted"/>
<keyword evidence="3" id="KW-1185">Reference proteome</keyword>
<dbReference type="GO" id="GO:0016301">
    <property type="term" value="F:kinase activity"/>
    <property type="evidence" value="ECO:0007669"/>
    <property type="project" value="UniProtKB-KW"/>
</dbReference>
<accession>L5LY60</accession>